<gene>
    <name evidence="1" type="primary">ZNF214_3</name>
    <name evidence="1" type="ORF">AVEN_129008_3</name>
</gene>
<reference evidence="1 2" key="1">
    <citation type="journal article" date="2019" name="Sci. Rep.">
        <title>Orb-weaving spider Araneus ventricosus genome elucidates the spidroin gene catalogue.</title>
        <authorList>
            <person name="Kono N."/>
            <person name="Nakamura H."/>
            <person name="Ohtoshi R."/>
            <person name="Moran D.A.P."/>
            <person name="Shinohara A."/>
            <person name="Yoshida Y."/>
            <person name="Fujiwara M."/>
            <person name="Mori M."/>
            <person name="Tomita M."/>
            <person name="Arakawa K."/>
        </authorList>
    </citation>
    <scope>NUCLEOTIDE SEQUENCE [LARGE SCALE GENOMIC DNA]</scope>
</reference>
<name>A0A4Y2LRH4_ARAVE</name>
<evidence type="ECO:0000313" key="1">
    <source>
        <dbReference type="EMBL" id="GBN17079.1"/>
    </source>
</evidence>
<comment type="caution">
    <text evidence="1">The sequence shown here is derived from an EMBL/GenBank/DDBJ whole genome shotgun (WGS) entry which is preliminary data.</text>
</comment>
<evidence type="ECO:0000313" key="2">
    <source>
        <dbReference type="Proteomes" id="UP000499080"/>
    </source>
</evidence>
<dbReference type="EMBL" id="BGPR01006220">
    <property type="protein sequence ID" value="GBN17079.1"/>
    <property type="molecule type" value="Genomic_DNA"/>
</dbReference>
<dbReference type="AlphaFoldDB" id="A0A4Y2LRH4"/>
<protein>
    <submittedName>
        <fullName evidence="1">Uncharacterized protein</fullName>
    </submittedName>
</protein>
<accession>A0A4Y2LRH4</accession>
<dbReference type="Proteomes" id="UP000499080">
    <property type="component" value="Unassembled WGS sequence"/>
</dbReference>
<organism evidence="1 2">
    <name type="scientific">Araneus ventricosus</name>
    <name type="common">Orbweaver spider</name>
    <name type="synonym">Epeira ventricosa</name>
    <dbReference type="NCBI Taxonomy" id="182803"/>
    <lineage>
        <taxon>Eukaryota</taxon>
        <taxon>Metazoa</taxon>
        <taxon>Ecdysozoa</taxon>
        <taxon>Arthropoda</taxon>
        <taxon>Chelicerata</taxon>
        <taxon>Arachnida</taxon>
        <taxon>Araneae</taxon>
        <taxon>Araneomorphae</taxon>
        <taxon>Entelegynae</taxon>
        <taxon>Araneoidea</taxon>
        <taxon>Araneidae</taxon>
        <taxon>Araneus</taxon>
    </lineage>
</organism>
<sequence>MASTPEQVVCTPTFVFPTAFPVNGFQLWKDEPKDTEASSTAQFMISPSDRRLLLLPSNAMSASQLLLPPSEG</sequence>
<proteinExistence type="predicted"/>
<keyword evidence="2" id="KW-1185">Reference proteome</keyword>